<feature type="signal peptide" evidence="11">
    <location>
        <begin position="1"/>
        <end position="21"/>
    </location>
</feature>
<keyword evidence="8" id="KW-0998">Cell outer membrane</keyword>
<dbReference type="SUPFAM" id="SSF56925">
    <property type="entry name" value="OMPA-like"/>
    <property type="match status" value="1"/>
</dbReference>
<evidence type="ECO:0000256" key="2">
    <source>
        <dbReference type="ARBA" id="ARBA00022448"/>
    </source>
</evidence>
<keyword evidence="6" id="KW-0626">Porin</keyword>
<feature type="chain" id="PRO_5046249596" evidence="11">
    <location>
        <begin position="22"/>
        <end position="394"/>
    </location>
</feature>
<dbReference type="PROSITE" id="PS51123">
    <property type="entry name" value="OMPA_2"/>
    <property type="match status" value="1"/>
</dbReference>
<evidence type="ECO:0000256" key="9">
    <source>
        <dbReference type="PROSITE-ProRule" id="PRU00473"/>
    </source>
</evidence>
<keyword evidence="2" id="KW-0813">Transport</keyword>
<evidence type="ECO:0000256" key="1">
    <source>
        <dbReference type="ARBA" id="ARBA00004571"/>
    </source>
</evidence>
<comment type="subcellular location">
    <subcellularLocation>
        <location evidence="1">Cell outer membrane</location>
        <topology evidence="1">Multi-pass membrane protein</topology>
    </subcellularLocation>
</comment>
<keyword evidence="10" id="KW-0175">Coiled coil</keyword>
<evidence type="ECO:0000259" key="12">
    <source>
        <dbReference type="PROSITE" id="PS51123"/>
    </source>
</evidence>
<evidence type="ECO:0000256" key="10">
    <source>
        <dbReference type="SAM" id="Coils"/>
    </source>
</evidence>
<dbReference type="InterPro" id="IPR011250">
    <property type="entry name" value="OMP/PagP_B-barrel"/>
</dbReference>
<dbReference type="Proteomes" id="UP000751614">
    <property type="component" value="Unassembled WGS sequence"/>
</dbReference>
<dbReference type="InterPro" id="IPR006665">
    <property type="entry name" value="OmpA-like"/>
</dbReference>
<feature type="domain" description="OmpA-like" evidence="12">
    <location>
        <begin position="272"/>
        <end position="394"/>
    </location>
</feature>
<feature type="coiled-coil region" evidence="10">
    <location>
        <begin position="204"/>
        <end position="268"/>
    </location>
</feature>
<dbReference type="CDD" id="cd07185">
    <property type="entry name" value="OmpA_C-like"/>
    <property type="match status" value="1"/>
</dbReference>
<evidence type="ECO:0000256" key="6">
    <source>
        <dbReference type="ARBA" id="ARBA00023114"/>
    </source>
</evidence>
<dbReference type="PROSITE" id="PS01068">
    <property type="entry name" value="OMPA_1"/>
    <property type="match status" value="1"/>
</dbReference>
<keyword evidence="11" id="KW-0732">Signal</keyword>
<dbReference type="InterPro" id="IPR006690">
    <property type="entry name" value="OMPA-like_CS"/>
</dbReference>
<dbReference type="InterPro" id="IPR050330">
    <property type="entry name" value="Bact_OuterMem_StrucFunc"/>
</dbReference>
<dbReference type="Pfam" id="PF00691">
    <property type="entry name" value="OmpA"/>
    <property type="match status" value="1"/>
</dbReference>
<dbReference type="EMBL" id="VCNI01000001">
    <property type="protein sequence ID" value="TMU56182.1"/>
    <property type="molecule type" value="Genomic_DNA"/>
</dbReference>
<reference evidence="13 14" key="1">
    <citation type="submission" date="2019-05" db="EMBL/GenBank/DDBJ databases">
        <title>Flagellimonas sp. AsT0115, sp. nov., isolated from a marine red algae, Asparagopsis taxiformis.</title>
        <authorList>
            <person name="Kim J."/>
            <person name="Jeong S.E."/>
            <person name="Jeon C.O."/>
        </authorList>
    </citation>
    <scope>NUCLEOTIDE SEQUENCE [LARGE SCALE GENOMIC DNA]</scope>
    <source>
        <strain evidence="13 14">AsT0115</strain>
    </source>
</reference>
<dbReference type="PANTHER" id="PTHR30329:SF21">
    <property type="entry name" value="LIPOPROTEIN YIAD-RELATED"/>
    <property type="match status" value="1"/>
</dbReference>
<sequence>MKTLGTLLILAMCLISLHLNAQEQPELTVKDSIVKSSWIFTVGTNFVDDSGDEFGSLFDIEDSWNSVPYPSRISIGRYLKNGIGLEAIATYNKYKEGKVVDNQVVTEDIDYLGLDFKLSYDLNMILGETGFFDPYVGVGAGYTDANNQGRGTYNAILGFRTWFSEHWGLDFSSTGKWTMNTENSSNHIQHAVGVAYRFATEKGLSRKGEEKKALLDEIEKEQQRIQDSIAAQQRADEEARLLAERLQREKEAAELAAAEKAKRDAQEARRAKIRSDIESLGNVFFSLNSSYLTRKDKQVLDQLAQILKDNPSLIIKIEGHTDSRGSDHYNQWLSERRAKRTWDYIISKSISEDKVLNEGFGESKLKNECDDNTPCSEEKHSKNRRSEFVIQALD</sequence>
<accession>A0ABY2WN57</accession>
<dbReference type="RefSeq" id="WP_138832367.1">
    <property type="nucleotide sequence ID" value="NZ_VCNI01000001.1"/>
</dbReference>
<dbReference type="InterPro" id="IPR036737">
    <property type="entry name" value="OmpA-like_sf"/>
</dbReference>
<evidence type="ECO:0000256" key="4">
    <source>
        <dbReference type="ARBA" id="ARBA00022692"/>
    </source>
</evidence>
<dbReference type="PANTHER" id="PTHR30329">
    <property type="entry name" value="STATOR ELEMENT OF FLAGELLAR MOTOR COMPLEX"/>
    <property type="match status" value="1"/>
</dbReference>
<evidence type="ECO:0000256" key="3">
    <source>
        <dbReference type="ARBA" id="ARBA00022452"/>
    </source>
</evidence>
<name>A0ABY2WN57_9FLAO</name>
<keyword evidence="5" id="KW-0406">Ion transport</keyword>
<comment type="caution">
    <text evidence="13">The sequence shown here is derived from an EMBL/GenBank/DDBJ whole genome shotgun (WGS) entry which is preliminary data.</text>
</comment>
<dbReference type="Gene3D" id="3.30.1330.60">
    <property type="entry name" value="OmpA-like domain"/>
    <property type="match status" value="1"/>
</dbReference>
<evidence type="ECO:0000313" key="13">
    <source>
        <dbReference type="EMBL" id="TMU56182.1"/>
    </source>
</evidence>
<keyword evidence="3" id="KW-1134">Transmembrane beta strand</keyword>
<dbReference type="SUPFAM" id="SSF103088">
    <property type="entry name" value="OmpA-like"/>
    <property type="match status" value="1"/>
</dbReference>
<protein>
    <submittedName>
        <fullName evidence="13">OmpA family protein</fullName>
    </submittedName>
</protein>
<evidence type="ECO:0000256" key="8">
    <source>
        <dbReference type="ARBA" id="ARBA00023237"/>
    </source>
</evidence>
<dbReference type="Gene3D" id="2.40.160.20">
    <property type="match status" value="1"/>
</dbReference>
<dbReference type="PRINTS" id="PR01021">
    <property type="entry name" value="OMPADOMAIN"/>
</dbReference>
<evidence type="ECO:0000256" key="11">
    <source>
        <dbReference type="SAM" id="SignalP"/>
    </source>
</evidence>
<keyword evidence="14" id="KW-1185">Reference proteome</keyword>
<evidence type="ECO:0000256" key="7">
    <source>
        <dbReference type="ARBA" id="ARBA00023136"/>
    </source>
</evidence>
<keyword evidence="7 9" id="KW-0472">Membrane</keyword>
<organism evidence="13 14">
    <name type="scientific">Flagellimonas algicola</name>
    <dbReference type="NCBI Taxonomy" id="2583815"/>
    <lineage>
        <taxon>Bacteria</taxon>
        <taxon>Pseudomonadati</taxon>
        <taxon>Bacteroidota</taxon>
        <taxon>Flavobacteriia</taxon>
        <taxon>Flavobacteriales</taxon>
        <taxon>Flavobacteriaceae</taxon>
        <taxon>Flagellimonas</taxon>
    </lineage>
</organism>
<proteinExistence type="predicted"/>
<evidence type="ECO:0000256" key="5">
    <source>
        <dbReference type="ARBA" id="ARBA00023065"/>
    </source>
</evidence>
<evidence type="ECO:0000313" key="14">
    <source>
        <dbReference type="Proteomes" id="UP000751614"/>
    </source>
</evidence>
<keyword evidence="4" id="KW-0812">Transmembrane</keyword>
<gene>
    <name evidence="13" type="ORF">FGG15_01185</name>
</gene>
<dbReference type="InterPro" id="IPR006664">
    <property type="entry name" value="OMP_bac"/>
</dbReference>